<dbReference type="InterPro" id="IPR011010">
    <property type="entry name" value="DNA_brk_join_enz"/>
</dbReference>
<dbReference type="GO" id="GO:0006310">
    <property type="term" value="P:DNA recombination"/>
    <property type="evidence" value="ECO:0007669"/>
    <property type="project" value="UniProtKB-KW"/>
</dbReference>
<dbReference type="EMBL" id="GU056179">
    <property type="protein sequence ID" value="ADF80225.1"/>
    <property type="molecule type" value="Genomic_DNA"/>
</dbReference>
<dbReference type="GO" id="GO:0015074">
    <property type="term" value="P:DNA integration"/>
    <property type="evidence" value="ECO:0007669"/>
    <property type="project" value="InterPro"/>
</dbReference>
<evidence type="ECO:0000256" key="1">
    <source>
        <dbReference type="ARBA" id="ARBA00023172"/>
    </source>
</evidence>
<keyword evidence="1" id="KW-0233">DNA recombination</keyword>
<accession>D6MY24</accession>
<feature type="domain" description="Integrase SSV1 C-terminal" evidence="2">
    <location>
        <begin position="185"/>
        <end position="345"/>
    </location>
</feature>
<gene>
    <name evidence="3" type="ORF">t26-1</name>
</gene>
<dbReference type="Gene3D" id="1.10.443.10">
    <property type="entry name" value="Intergrase catalytic core"/>
    <property type="match status" value="1"/>
</dbReference>
<name>D6MY24_9EURY</name>
<reference evidence="3" key="1">
    <citation type="journal article" date="2010" name="Nucleic Acids Res.">
        <title>Two novel families of plasmids from hyperthermophilic archaea encoding new families of replication proteins.</title>
        <authorList>
            <person name="Soler N."/>
            <person name="Marguet E."/>
            <person name="Cortez D."/>
            <person name="Desnoues N."/>
            <person name="Keller J."/>
            <person name="van Tilbeurgh H."/>
            <person name="Sezonov G."/>
            <person name="Forterre P."/>
        </authorList>
    </citation>
    <scope>NUCLEOTIDE SEQUENCE</scope>
    <source>
        <strain evidence="3">26/2</strain>
        <plasmid evidence="3">pT26-2</plasmid>
    </source>
</reference>
<keyword evidence="3" id="KW-0614">Plasmid</keyword>
<protein>
    <submittedName>
        <fullName evidence="3">T26-1p</fullName>
    </submittedName>
</protein>
<dbReference type="Pfam" id="PF16795">
    <property type="entry name" value="Phage_integr_3"/>
    <property type="match status" value="1"/>
</dbReference>
<evidence type="ECO:0000259" key="2">
    <source>
        <dbReference type="Pfam" id="PF16795"/>
    </source>
</evidence>
<dbReference type="InterPro" id="IPR031857">
    <property type="entry name" value="Integrase_SSV1_C"/>
</dbReference>
<geneLocation type="plasmid" evidence="3">
    <name>pT26-2</name>
</geneLocation>
<evidence type="ECO:0000313" key="3">
    <source>
        <dbReference type="EMBL" id="ADF80225.1"/>
    </source>
</evidence>
<dbReference type="SUPFAM" id="SSF56349">
    <property type="entry name" value="DNA breaking-rejoining enzymes"/>
    <property type="match status" value="1"/>
</dbReference>
<dbReference type="AlphaFoldDB" id="D6MY24"/>
<dbReference type="GO" id="GO:0003677">
    <property type="term" value="F:DNA binding"/>
    <property type="evidence" value="ECO:0007669"/>
    <property type="project" value="InterPro"/>
</dbReference>
<organism evidence="3">
    <name type="scientific">Thermococcus sp. 26/2</name>
    <dbReference type="NCBI Taxonomy" id="758583"/>
    <lineage>
        <taxon>Archaea</taxon>
        <taxon>Methanobacteriati</taxon>
        <taxon>Methanobacteriota</taxon>
        <taxon>Thermococci</taxon>
        <taxon>Thermococcales</taxon>
        <taxon>Thermococcaceae</taxon>
        <taxon>Thermococcus</taxon>
    </lineage>
</organism>
<proteinExistence type="predicted"/>
<dbReference type="InterPro" id="IPR013762">
    <property type="entry name" value="Integrase-like_cat_sf"/>
</dbReference>
<sequence>MGRSGPSYSRALNRDLAKKSGKTRVHLYLDAEVVGGLKAEGFSLSALANKLLKEHLERVRAMRSLFELNGGPGGIRTRDLRLRSASLNEIWAKERSSFAEWLSGEVSKETRKDYVRVLDKFFGRHVIKTLGDLESAYLKEGQKRNLVKAIRKFAAYLEKEELIDEATHEKIKKLIKPKPTGVREVFVTGEEVREAYFKIKERGIVAESLFLILVFSGIRLSQAVELLRTYDYTKLQIIDNKVAKYPIFSTTKGKKKAFWAYGPRDFFEELEPQEVKYNTAKDLVSYGRVSANTLRKWHYTFLIRQGVPADVADFIQGRVSSRVGATHYLNKTLLADEWYSAVVEDLRKVLEK</sequence>